<dbReference type="Proteomes" id="UP001595989">
    <property type="component" value="Unassembled WGS sequence"/>
</dbReference>
<dbReference type="InterPro" id="IPR011035">
    <property type="entry name" value="Ribosomal_bL25/Gln-tRNA_synth"/>
</dbReference>
<feature type="region of interest" description="Disordered" evidence="6">
    <location>
        <begin position="1"/>
        <end position="28"/>
    </location>
</feature>
<feature type="region of interest" description="Disordered" evidence="6">
    <location>
        <begin position="173"/>
        <end position="215"/>
    </location>
</feature>
<dbReference type="InterPro" id="IPR020057">
    <property type="entry name" value="Ribosomal_bL25_b-dom"/>
</dbReference>
<evidence type="ECO:0000259" key="7">
    <source>
        <dbReference type="Pfam" id="PF01386"/>
    </source>
</evidence>
<evidence type="ECO:0000256" key="6">
    <source>
        <dbReference type="SAM" id="MobiDB-lite"/>
    </source>
</evidence>
<feature type="compositionally biased region" description="Low complexity" evidence="6">
    <location>
        <begin position="174"/>
        <end position="183"/>
    </location>
</feature>
<dbReference type="Pfam" id="PF01386">
    <property type="entry name" value="Ribosomal_L25p"/>
    <property type="match status" value="1"/>
</dbReference>
<evidence type="ECO:0000313" key="10">
    <source>
        <dbReference type="Proteomes" id="UP001595989"/>
    </source>
</evidence>
<feature type="domain" description="Large ribosomal subunit protein bL25 beta" evidence="8">
    <location>
        <begin position="100"/>
        <end position="182"/>
    </location>
</feature>
<dbReference type="Gene3D" id="2.170.120.20">
    <property type="entry name" value="Ribosomal protein L25, beta domain"/>
    <property type="match status" value="1"/>
</dbReference>
<dbReference type="InterPro" id="IPR037121">
    <property type="entry name" value="Ribosomal_bL25_C"/>
</dbReference>
<keyword evidence="4 5" id="KW-0687">Ribonucleoprotein</keyword>
<comment type="similarity">
    <text evidence="5">Belongs to the bacterial ribosomal protein bL25 family. CTC subfamily.</text>
</comment>
<dbReference type="SUPFAM" id="SSF50715">
    <property type="entry name" value="Ribosomal protein L25-like"/>
    <property type="match status" value="1"/>
</dbReference>
<evidence type="ECO:0000256" key="1">
    <source>
        <dbReference type="ARBA" id="ARBA00022730"/>
    </source>
</evidence>
<evidence type="ECO:0000259" key="8">
    <source>
        <dbReference type="Pfam" id="PF14693"/>
    </source>
</evidence>
<evidence type="ECO:0000256" key="3">
    <source>
        <dbReference type="ARBA" id="ARBA00022980"/>
    </source>
</evidence>
<organism evidence="9 10">
    <name type="scientific">Virgibacillus kekensis</name>
    <dbReference type="NCBI Taxonomy" id="202261"/>
    <lineage>
        <taxon>Bacteria</taxon>
        <taxon>Bacillati</taxon>
        <taxon>Bacillota</taxon>
        <taxon>Bacilli</taxon>
        <taxon>Bacillales</taxon>
        <taxon>Bacillaceae</taxon>
        <taxon>Virgibacillus</taxon>
    </lineage>
</organism>
<dbReference type="HAMAP" id="MF_01334">
    <property type="entry name" value="Ribosomal_bL25_CTC"/>
    <property type="match status" value="1"/>
</dbReference>
<keyword evidence="10" id="KW-1185">Reference proteome</keyword>
<sequence>MAVKLKATRRDDLTKSATKQHRENGNVPSVVYGKDKEAKSIAVNSIELVKTVRDEGRNAIISLDIENDSPVDVMLHEYQIDPLKDELVHADFYIVNMDKEIDVEVPLRLEGEAQGSKDGGVLQHPLYALQVRAKPGEIPEEIAVDVASLEIGDSITIADLPRSDKYEYLEDETTTVATVVPPDTLDDVEESPDENAEPELVDAEDDDEQSEEKSK</sequence>
<reference evidence="10" key="1">
    <citation type="journal article" date="2019" name="Int. J. Syst. Evol. Microbiol.">
        <title>The Global Catalogue of Microorganisms (GCM) 10K type strain sequencing project: providing services to taxonomists for standard genome sequencing and annotation.</title>
        <authorList>
            <consortium name="The Broad Institute Genomics Platform"/>
            <consortium name="The Broad Institute Genome Sequencing Center for Infectious Disease"/>
            <person name="Wu L."/>
            <person name="Ma J."/>
        </authorList>
    </citation>
    <scope>NUCLEOTIDE SEQUENCE [LARGE SCALE GENOMIC DNA]</scope>
    <source>
        <strain evidence="10">CGMCC 4.7426</strain>
    </source>
</reference>
<proteinExistence type="inferred from homology"/>
<evidence type="ECO:0000256" key="2">
    <source>
        <dbReference type="ARBA" id="ARBA00022884"/>
    </source>
</evidence>
<dbReference type="RefSeq" id="WP_390295395.1">
    <property type="nucleotide sequence ID" value="NZ_JBHSFU010000004.1"/>
</dbReference>
<dbReference type="NCBIfam" id="NF004133">
    <property type="entry name" value="PRK05618.2-4"/>
    <property type="match status" value="1"/>
</dbReference>
<dbReference type="PANTHER" id="PTHR33284">
    <property type="entry name" value="RIBOSOMAL PROTEIN L25/GLN-TRNA SYNTHETASE, ANTI-CODON-BINDING DOMAIN-CONTAINING PROTEIN"/>
    <property type="match status" value="1"/>
</dbReference>
<dbReference type="InterPro" id="IPR020056">
    <property type="entry name" value="Rbsml_bL25/Gln-tRNA_synth_N"/>
</dbReference>
<dbReference type="GO" id="GO:0005840">
    <property type="term" value="C:ribosome"/>
    <property type="evidence" value="ECO:0007669"/>
    <property type="project" value="UniProtKB-KW"/>
</dbReference>
<keyword evidence="3 5" id="KW-0689">Ribosomal protein</keyword>
<dbReference type="InterPro" id="IPR001021">
    <property type="entry name" value="Ribosomal_bL25_long"/>
</dbReference>
<dbReference type="CDD" id="cd00495">
    <property type="entry name" value="Ribosomal_L25_TL5_CTC"/>
    <property type="match status" value="1"/>
</dbReference>
<dbReference type="Gene3D" id="2.40.240.10">
    <property type="entry name" value="Ribosomal Protein L25, Chain P"/>
    <property type="match status" value="1"/>
</dbReference>
<feature type="domain" description="Large ribosomal subunit protein bL25 L25" evidence="7">
    <location>
        <begin position="5"/>
        <end position="92"/>
    </location>
</feature>
<dbReference type="InterPro" id="IPR029751">
    <property type="entry name" value="Ribosomal_L25_dom"/>
</dbReference>
<comment type="function">
    <text evidence="5">This is one of the proteins that binds to the 5S RNA in the ribosome where it forms part of the central protuberance.</text>
</comment>
<evidence type="ECO:0000256" key="4">
    <source>
        <dbReference type="ARBA" id="ARBA00023274"/>
    </source>
</evidence>
<gene>
    <name evidence="5" type="primary">rplY</name>
    <name evidence="5" type="synonym">ctc</name>
    <name evidence="9" type="ORF">ACFO3D_10075</name>
</gene>
<dbReference type="EMBL" id="JBHSFU010000004">
    <property type="protein sequence ID" value="MFC4558555.1"/>
    <property type="molecule type" value="Genomic_DNA"/>
</dbReference>
<evidence type="ECO:0000313" key="9">
    <source>
        <dbReference type="EMBL" id="MFC4558555.1"/>
    </source>
</evidence>
<feature type="compositionally biased region" description="Basic and acidic residues" evidence="6">
    <location>
        <begin position="8"/>
        <end position="24"/>
    </location>
</feature>
<keyword evidence="2 5" id="KW-0694">RNA-binding</keyword>
<feature type="compositionally biased region" description="Acidic residues" evidence="6">
    <location>
        <begin position="184"/>
        <end position="215"/>
    </location>
</feature>
<protein>
    <recommendedName>
        <fullName evidence="5">Large ribosomal subunit protein bL25</fullName>
    </recommendedName>
    <alternativeName>
        <fullName evidence="5">General stress protein CTC</fullName>
    </alternativeName>
</protein>
<dbReference type="Pfam" id="PF14693">
    <property type="entry name" value="Ribosomal_TL5_C"/>
    <property type="match status" value="1"/>
</dbReference>
<comment type="caution">
    <text evidence="9">The sequence shown here is derived from an EMBL/GenBank/DDBJ whole genome shotgun (WGS) entry which is preliminary data.</text>
</comment>
<keyword evidence="1 5" id="KW-0699">rRNA-binding</keyword>
<dbReference type="PANTHER" id="PTHR33284:SF1">
    <property type="entry name" value="RIBOSOMAL PROTEIN L25_GLN-TRNA SYNTHETASE, ANTI-CODON-BINDING DOMAIN-CONTAINING PROTEIN"/>
    <property type="match status" value="1"/>
</dbReference>
<dbReference type="InterPro" id="IPR020930">
    <property type="entry name" value="Ribosomal_uL5_bac-type"/>
</dbReference>
<accession>A0ABV9DKN1</accession>
<dbReference type="NCBIfam" id="TIGR00731">
    <property type="entry name" value="bL25_bact_ctc"/>
    <property type="match status" value="1"/>
</dbReference>
<name>A0ABV9DKN1_9BACI</name>
<evidence type="ECO:0000256" key="5">
    <source>
        <dbReference type="HAMAP-Rule" id="MF_01334"/>
    </source>
</evidence>
<comment type="subunit">
    <text evidence="5">Part of the 50S ribosomal subunit; part of the 5S rRNA/L5/L18/L25 subcomplex. Contacts the 5S rRNA. Binds to the 5S rRNA independently of L5 and L18.</text>
</comment>